<evidence type="ECO:0000256" key="7">
    <source>
        <dbReference type="SAM" id="MobiDB-lite"/>
    </source>
</evidence>
<comment type="caution">
    <text evidence="8">The sequence shown here is derived from an EMBL/GenBank/DDBJ whole genome shotgun (WGS) entry which is preliminary data.</text>
</comment>
<feature type="region of interest" description="Disordered" evidence="7">
    <location>
        <begin position="320"/>
        <end position="394"/>
    </location>
</feature>
<proteinExistence type="inferred from homology"/>
<dbReference type="InParanoid" id="A0A2I0LTL3"/>
<dbReference type="PANTHER" id="PTHR23412:SF15">
    <property type="entry name" value="MESOTHELIN-LIKE PROTEIN"/>
    <property type="match status" value="1"/>
</dbReference>
<dbReference type="GO" id="GO:0007160">
    <property type="term" value="P:cell-matrix adhesion"/>
    <property type="evidence" value="ECO:0007669"/>
    <property type="project" value="TreeGrafter"/>
</dbReference>
<name>A0A2I0LTL3_COLLI</name>
<feature type="compositionally biased region" description="Pro residues" evidence="7">
    <location>
        <begin position="326"/>
        <end position="343"/>
    </location>
</feature>
<feature type="region of interest" description="Disordered" evidence="7">
    <location>
        <begin position="284"/>
        <end position="306"/>
    </location>
</feature>
<accession>A0A2I0LTL3</accession>
<sequence length="416" mass="43996">MAYIRVVRKKLDQAYPSGLPDEQLKLLGSLSRLYTPEEISRWWVTSSDTLSALLNPMYGKWGDAQVQQLIRRYLDLGGNLTGPLLQKIGGKNLCNLQEEDIKRISPEAIRTAGRLNISSCSQTKKDQLYQKAQEAFASQAGSPGVYLCQIGPYLGGAPVQDLKDLAEAGVTINITTFLALNPNELQKLSVMDVKNLLGENLPYLKDVENEPSVMRWVQRQSQRELDCVLGIGLQGGTVPSPHPLTSASVTPTATVPVPTTLPTVPTPIAITVTRLSTILATVKPNATSPSSVPPPAVTHGATTTSVVPNSVVTTHKTSTLLVSSNPPAPGDVNPPPQPTPSPHPNQKSIVSSTASTQKSIVSSTAETTTLDCVTGAPPASPSPSSTNTARSGSHLSPCLVSVLTVAVGTSLLRGLL</sequence>
<dbReference type="InterPro" id="IPR026664">
    <property type="entry name" value="Stereocilin-rel"/>
</dbReference>
<comment type="subcellular location">
    <subcellularLocation>
        <location evidence="1">Membrane</location>
    </subcellularLocation>
</comment>
<keyword evidence="9" id="KW-1185">Reference proteome</keyword>
<dbReference type="Proteomes" id="UP000053872">
    <property type="component" value="Unassembled WGS sequence"/>
</dbReference>
<organism evidence="8 9">
    <name type="scientific">Columba livia</name>
    <name type="common">Rock dove</name>
    <dbReference type="NCBI Taxonomy" id="8932"/>
    <lineage>
        <taxon>Eukaryota</taxon>
        <taxon>Metazoa</taxon>
        <taxon>Chordata</taxon>
        <taxon>Craniata</taxon>
        <taxon>Vertebrata</taxon>
        <taxon>Euteleostomi</taxon>
        <taxon>Archelosauria</taxon>
        <taxon>Archosauria</taxon>
        <taxon>Dinosauria</taxon>
        <taxon>Saurischia</taxon>
        <taxon>Theropoda</taxon>
        <taxon>Coelurosauria</taxon>
        <taxon>Aves</taxon>
        <taxon>Neognathae</taxon>
        <taxon>Neoaves</taxon>
        <taxon>Columbimorphae</taxon>
        <taxon>Columbiformes</taxon>
        <taxon>Columbidae</taxon>
        <taxon>Columba</taxon>
    </lineage>
</organism>
<evidence type="ECO:0000256" key="3">
    <source>
        <dbReference type="ARBA" id="ARBA00022729"/>
    </source>
</evidence>
<evidence type="ECO:0000256" key="4">
    <source>
        <dbReference type="ARBA" id="ARBA00022889"/>
    </source>
</evidence>
<keyword evidence="5" id="KW-0472">Membrane</keyword>
<evidence type="ECO:0000313" key="9">
    <source>
        <dbReference type="Proteomes" id="UP000053872"/>
    </source>
</evidence>
<dbReference type="InterPro" id="IPR010335">
    <property type="entry name" value="Mesothelin"/>
</dbReference>
<dbReference type="GO" id="GO:0016020">
    <property type="term" value="C:membrane"/>
    <property type="evidence" value="ECO:0007669"/>
    <property type="project" value="UniProtKB-SubCell"/>
</dbReference>
<dbReference type="PANTHER" id="PTHR23412">
    <property type="entry name" value="STEREOCILIN RELATED"/>
    <property type="match status" value="1"/>
</dbReference>
<dbReference type="GO" id="GO:0009986">
    <property type="term" value="C:cell surface"/>
    <property type="evidence" value="ECO:0007669"/>
    <property type="project" value="TreeGrafter"/>
</dbReference>
<dbReference type="EMBL" id="AKCR02000102">
    <property type="protein sequence ID" value="PKK20757.1"/>
    <property type="molecule type" value="Genomic_DNA"/>
</dbReference>
<dbReference type="AlphaFoldDB" id="A0A2I0LTL3"/>
<comment type="similarity">
    <text evidence="2">Belongs to the mesothelin family.</text>
</comment>
<dbReference type="STRING" id="8932.A0A2I0LTL3"/>
<feature type="compositionally biased region" description="Polar residues" evidence="7">
    <location>
        <begin position="345"/>
        <end position="371"/>
    </location>
</feature>
<keyword evidence="3" id="KW-0732">Signal</keyword>
<dbReference type="Pfam" id="PF06060">
    <property type="entry name" value="Mesothelin"/>
    <property type="match status" value="1"/>
</dbReference>
<reference evidence="8 9" key="1">
    <citation type="journal article" date="2013" name="Science">
        <title>Genomic diversity and evolution of the head crest in the rock pigeon.</title>
        <authorList>
            <person name="Shapiro M.D."/>
            <person name="Kronenberg Z."/>
            <person name="Li C."/>
            <person name="Domyan E.T."/>
            <person name="Pan H."/>
            <person name="Campbell M."/>
            <person name="Tan H."/>
            <person name="Huff C.D."/>
            <person name="Hu H."/>
            <person name="Vickrey A.I."/>
            <person name="Nielsen S.C."/>
            <person name="Stringham S.A."/>
            <person name="Hu H."/>
            <person name="Willerslev E."/>
            <person name="Gilbert M.T."/>
            <person name="Yandell M."/>
            <person name="Zhang G."/>
            <person name="Wang J."/>
        </authorList>
    </citation>
    <scope>NUCLEOTIDE SEQUENCE [LARGE SCALE GENOMIC DNA]</scope>
    <source>
        <tissue evidence="8">Blood</tissue>
    </source>
</reference>
<protein>
    <submittedName>
        <fullName evidence="8">Mesothelin-like protein</fullName>
    </submittedName>
</protein>
<evidence type="ECO:0000256" key="6">
    <source>
        <dbReference type="ARBA" id="ARBA00023180"/>
    </source>
</evidence>
<evidence type="ECO:0000256" key="2">
    <source>
        <dbReference type="ARBA" id="ARBA00011016"/>
    </source>
</evidence>
<evidence type="ECO:0000313" key="8">
    <source>
        <dbReference type="EMBL" id="PKK20757.1"/>
    </source>
</evidence>
<gene>
    <name evidence="8" type="ORF">A306_00010478</name>
</gene>
<keyword evidence="4" id="KW-0130">Cell adhesion</keyword>
<evidence type="ECO:0000256" key="1">
    <source>
        <dbReference type="ARBA" id="ARBA00004370"/>
    </source>
</evidence>
<evidence type="ECO:0000256" key="5">
    <source>
        <dbReference type="ARBA" id="ARBA00023136"/>
    </source>
</evidence>
<keyword evidence="6" id="KW-0325">Glycoprotein</keyword>